<keyword evidence="3" id="KW-1185">Reference proteome</keyword>
<sequence length="214" mass="24966">SKGYSKSYSKNDSKGYSKSYSKKQTKNESKKHIKNDSNLKKKSTFNHEAFTNNPTISPTDATPYTTTSKWMFQGEVSACDRPVDSLLNLDLDYKQAQCIEKVTKIKEDEIKLMLRERIKEKNFDNFQFIVEQNENKEDDLPLMNDSNHVIMSIIEIKEMINILNTELFKISDQNQHISTGEKSKSILEIKEKIYKKKGNNLTKELKKHRNVEFI</sequence>
<dbReference type="Proteomes" id="UP000051530">
    <property type="component" value="Unassembled WGS sequence"/>
</dbReference>
<dbReference type="GO" id="GO:0006364">
    <property type="term" value="P:rRNA processing"/>
    <property type="evidence" value="ECO:0007669"/>
    <property type="project" value="InterPro"/>
</dbReference>
<dbReference type="Pfam" id="PF04006">
    <property type="entry name" value="Mpp10"/>
    <property type="match status" value="1"/>
</dbReference>
<feature type="compositionally biased region" description="Polar residues" evidence="1">
    <location>
        <begin position="49"/>
        <end position="60"/>
    </location>
</feature>
<dbReference type="VEuPathDB" id="MicrosporidiaDB:M153_170250001"/>
<feature type="region of interest" description="Disordered" evidence="1">
    <location>
        <begin position="1"/>
        <end position="60"/>
    </location>
</feature>
<dbReference type="AlphaFoldDB" id="A0A0R0M0S5"/>
<feature type="compositionally biased region" description="Basic and acidic residues" evidence="1">
    <location>
        <begin position="25"/>
        <end position="39"/>
    </location>
</feature>
<organism evidence="2 3">
    <name type="scientific">Pseudoloma neurophilia</name>
    <dbReference type="NCBI Taxonomy" id="146866"/>
    <lineage>
        <taxon>Eukaryota</taxon>
        <taxon>Fungi</taxon>
        <taxon>Fungi incertae sedis</taxon>
        <taxon>Microsporidia</taxon>
        <taxon>Pseudoloma</taxon>
    </lineage>
</organism>
<evidence type="ECO:0000256" key="1">
    <source>
        <dbReference type="SAM" id="MobiDB-lite"/>
    </source>
</evidence>
<reference evidence="2 3" key="1">
    <citation type="submission" date="2015-07" db="EMBL/GenBank/DDBJ databases">
        <title>The genome of Pseudoloma neurophilia, a relevant intracellular parasite of the zebrafish.</title>
        <authorList>
            <person name="Ndikumana S."/>
            <person name="Pelin A."/>
            <person name="Sanders J."/>
            <person name="Corradi N."/>
        </authorList>
    </citation>
    <scope>NUCLEOTIDE SEQUENCE [LARGE SCALE GENOMIC DNA]</scope>
    <source>
        <strain evidence="2 3">MK1</strain>
    </source>
</reference>
<evidence type="ECO:0000313" key="3">
    <source>
        <dbReference type="Proteomes" id="UP000051530"/>
    </source>
</evidence>
<gene>
    <name evidence="2" type="ORF">M153_170250001</name>
</gene>
<proteinExistence type="predicted"/>
<comment type="caution">
    <text evidence="2">The sequence shown here is derived from an EMBL/GenBank/DDBJ whole genome shotgun (WGS) entry which is preliminary data.</text>
</comment>
<name>A0A0R0M0S5_9MICR</name>
<keyword evidence="2" id="KW-0687">Ribonucleoprotein</keyword>
<feature type="non-terminal residue" evidence="2">
    <location>
        <position position="1"/>
    </location>
</feature>
<dbReference type="GO" id="GO:0034457">
    <property type="term" value="C:Mpp10 complex"/>
    <property type="evidence" value="ECO:0007669"/>
    <property type="project" value="InterPro"/>
</dbReference>
<protein>
    <submittedName>
        <fullName evidence="2">U3 small nucleolar ribonucleoprotein (snoRNP) subunit-Mpp10p</fullName>
    </submittedName>
</protein>
<dbReference type="OrthoDB" id="445326at2759"/>
<dbReference type="GO" id="GO:0005732">
    <property type="term" value="C:sno(s)RNA-containing ribonucleoprotein complex"/>
    <property type="evidence" value="ECO:0007669"/>
    <property type="project" value="InterPro"/>
</dbReference>
<evidence type="ECO:0000313" key="2">
    <source>
        <dbReference type="EMBL" id="KRH91947.1"/>
    </source>
</evidence>
<dbReference type="InterPro" id="IPR012173">
    <property type="entry name" value="Mpp10"/>
</dbReference>
<dbReference type="EMBL" id="LGUB01001365">
    <property type="protein sequence ID" value="KRH91947.1"/>
    <property type="molecule type" value="Genomic_DNA"/>
</dbReference>
<accession>A0A0R0M0S5</accession>